<proteinExistence type="predicted"/>
<accession>A0A096F8U1</accession>
<evidence type="ECO:0000313" key="2">
    <source>
        <dbReference type="Proteomes" id="UP000029567"/>
    </source>
</evidence>
<evidence type="ECO:0000313" key="1">
    <source>
        <dbReference type="EMBL" id="KGH00392.1"/>
    </source>
</evidence>
<name>A0A096F8U1_9BURK</name>
<gene>
    <name evidence="1" type="ORF">P245_02690</name>
</gene>
<organism evidence="1 2">
    <name type="scientific">Comamonas thiooxydans</name>
    <dbReference type="NCBI Taxonomy" id="363952"/>
    <lineage>
        <taxon>Bacteria</taxon>
        <taxon>Pseudomonadati</taxon>
        <taxon>Pseudomonadota</taxon>
        <taxon>Betaproteobacteria</taxon>
        <taxon>Burkholderiales</taxon>
        <taxon>Comamonadaceae</taxon>
        <taxon>Comamonas</taxon>
    </lineage>
</organism>
<dbReference type="AlphaFoldDB" id="A0A096F8U1"/>
<dbReference type="EMBL" id="AWTN01000002">
    <property type="protein sequence ID" value="KGH00392.1"/>
    <property type="molecule type" value="Genomic_DNA"/>
</dbReference>
<reference evidence="1 2" key="1">
    <citation type="submission" date="2013-09" db="EMBL/GenBank/DDBJ databases">
        <title>High correlation between genotypes and phenotypes of environmental bacteria Comamonas testosteroni strains.</title>
        <authorList>
            <person name="Liu L."/>
            <person name="Zhu W."/>
            <person name="Xia X."/>
            <person name="Xu B."/>
            <person name="Luo M."/>
            <person name="Wang G."/>
        </authorList>
    </citation>
    <scope>NUCLEOTIDE SEQUENCE [LARGE SCALE GENOMIC DNA]</scope>
    <source>
        <strain evidence="1 2">JL14</strain>
    </source>
</reference>
<sequence length="34" mass="3488">MNGGVERIKVQAACRCGQAGMTLLEALAGAVIKQ</sequence>
<dbReference type="Proteomes" id="UP000029567">
    <property type="component" value="Unassembled WGS sequence"/>
</dbReference>
<protein>
    <submittedName>
        <fullName evidence="1">Uncharacterized protein</fullName>
    </submittedName>
</protein>
<comment type="caution">
    <text evidence="1">The sequence shown here is derived from an EMBL/GenBank/DDBJ whole genome shotgun (WGS) entry which is preliminary data.</text>
</comment>